<reference evidence="1" key="1">
    <citation type="journal article" date="2014" name="Int. J. Syst. Evol. Microbiol.">
        <title>Complete genome sequence of Corynebacterium casei LMG S-19264T (=DSM 44701T), isolated from a smear-ripened cheese.</title>
        <authorList>
            <consortium name="US DOE Joint Genome Institute (JGI-PGF)"/>
            <person name="Walter F."/>
            <person name="Albersmeier A."/>
            <person name="Kalinowski J."/>
            <person name="Ruckert C."/>
        </authorList>
    </citation>
    <scope>NUCLEOTIDE SEQUENCE</scope>
    <source>
        <strain evidence="1">CGMCC 1.12777</strain>
    </source>
</reference>
<dbReference type="EMBL" id="BMFV01000012">
    <property type="protein sequence ID" value="GGH81509.1"/>
    <property type="molecule type" value="Genomic_DNA"/>
</dbReference>
<evidence type="ECO:0000313" key="1">
    <source>
        <dbReference type="EMBL" id="GGH81509.1"/>
    </source>
</evidence>
<reference evidence="1" key="2">
    <citation type="submission" date="2020-09" db="EMBL/GenBank/DDBJ databases">
        <authorList>
            <person name="Sun Q."/>
            <person name="Zhou Y."/>
        </authorList>
    </citation>
    <scope>NUCLEOTIDE SEQUENCE</scope>
    <source>
        <strain evidence="1">CGMCC 1.12777</strain>
    </source>
</reference>
<dbReference type="AlphaFoldDB" id="A0A8J2ZWQ3"/>
<accession>A0A8J2ZWQ3</accession>
<evidence type="ECO:0000313" key="2">
    <source>
        <dbReference type="Proteomes" id="UP000656813"/>
    </source>
</evidence>
<dbReference type="Proteomes" id="UP000656813">
    <property type="component" value="Unassembled WGS sequence"/>
</dbReference>
<sequence length="75" mass="8536">MISFFNACDVSGLNVIKACINFGTSQALLKATEIQWALPHQFIFDIHFLIPAVIEIFDLYDALHVRLNDTRPTQE</sequence>
<comment type="caution">
    <text evidence="1">The sequence shown here is derived from an EMBL/GenBank/DDBJ whole genome shotgun (WGS) entry which is preliminary data.</text>
</comment>
<proteinExistence type="predicted"/>
<protein>
    <submittedName>
        <fullName evidence="1">Uncharacterized protein</fullName>
    </submittedName>
</protein>
<name>A0A8J2ZWQ3_9BACL</name>
<keyword evidence="2" id="KW-1185">Reference proteome</keyword>
<gene>
    <name evidence="1" type="ORF">GCM10007096_19520</name>
</gene>
<organism evidence="1 2">
    <name type="scientific">Pullulanibacillus pueri</name>
    <dbReference type="NCBI Taxonomy" id="1437324"/>
    <lineage>
        <taxon>Bacteria</taxon>
        <taxon>Bacillati</taxon>
        <taxon>Bacillota</taxon>
        <taxon>Bacilli</taxon>
        <taxon>Bacillales</taxon>
        <taxon>Sporolactobacillaceae</taxon>
        <taxon>Pullulanibacillus</taxon>
    </lineage>
</organism>